<gene>
    <name evidence="1" type="ORF">NCTC9419_04987</name>
</gene>
<sequence length="52" mass="6217">MNKTDILSEVKNELRKQMVNKQENTEISKQAQGEPEYLFWCLSITIIILMMW</sequence>
<organism evidence="1 2">
    <name type="scientific">Serratia rubidaea</name>
    <name type="common">Serratia marinorubra</name>
    <dbReference type="NCBI Taxonomy" id="61652"/>
    <lineage>
        <taxon>Bacteria</taxon>
        <taxon>Pseudomonadati</taxon>
        <taxon>Pseudomonadota</taxon>
        <taxon>Gammaproteobacteria</taxon>
        <taxon>Enterobacterales</taxon>
        <taxon>Yersiniaceae</taxon>
        <taxon>Serratia</taxon>
    </lineage>
</organism>
<dbReference type="Proteomes" id="UP000271603">
    <property type="component" value="Chromosome"/>
</dbReference>
<accession>A0A3S4JVK3</accession>
<proteinExistence type="predicted"/>
<reference evidence="1 2" key="1">
    <citation type="submission" date="2018-12" db="EMBL/GenBank/DDBJ databases">
        <authorList>
            <consortium name="Pathogen Informatics"/>
        </authorList>
    </citation>
    <scope>NUCLEOTIDE SEQUENCE [LARGE SCALE GENOMIC DNA]</scope>
    <source>
        <strain evidence="1 2">NCTC9419</strain>
    </source>
</reference>
<protein>
    <submittedName>
        <fullName evidence="1">Uncharacterized protein</fullName>
    </submittedName>
</protein>
<evidence type="ECO:0000313" key="1">
    <source>
        <dbReference type="EMBL" id="VEA73358.1"/>
    </source>
</evidence>
<dbReference type="EMBL" id="LR134155">
    <property type="protein sequence ID" value="VEA73358.1"/>
    <property type="molecule type" value="Genomic_DNA"/>
</dbReference>
<evidence type="ECO:0000313" key="2">
    <source>
        <dbReference type="Proteomes" id="UP000271603"/>
    </source>
</evidence>
<name>A0A3S4JVK3_SERRU</name>
<dbReference type="AlphaFoldDB" id="A0A3S4JVK3"/>